<evidence type="ECO:0000256" key="3">
    <source>
        <dbReference type="ARBA" id="ARBA00022692"/>
    </source>
</evidence>
<feature type="non-terminal residue" evidence="8">
    <location>
        <position position="212"/>
    </location>
</feature>
<evidence type="ECO:0000256" key="5">
    <source>
        <dbReference type="ARBA" id="ARBA00023136"/>
    </source>
</evidence>
<feature type="transmembrane region" description="Helical" evidence="6">
    <location>
        <begin position="152"/>
        <end position="175"/>
    </location>
</feature>
<dbReference type="InterPro" id="IPR051258">
    <property type="entry name" value="Diverse_Substrate_Transporter"/>
</dbReference>
<evidence type="ECO:0000313" key="8">
    <source>
        <dbReference type="EMBL" id="SVB31947.1"/>
    </source>
</evidence>
<keyword evidence="3 6" id="KW-0812">Transmembrane</keyword>
<name>A0A382D2W9_9ZZZZ</name>
<dbReference type="GO" id="GO:0005886">
    <property type="term" value="C:plasma membrane"/>
    <property type="evidence" value="ECO:0007669"/>
    <property type="project" value="UniProtKB-SubCell"/>
</dbReference>
<gene>
    <name evidence="8" type="ORF">METZ01_LOCUS184801</name>
</gene>
<dbReference type="PANTHER" id="PTHR42920:SF5">
    <property type="entry name" value="EAMA DOMAIN-CONTAINING PROTEIN"/>
    <property type="match status" value="1"/>
</dbReference>
<evidence type="ECO:0000256" key="1">
    <source>
        <dbReference type="ARBA" id="ARBA00004651"/>
    </source>
</evidence>
<dbReference type="Pfam" id="PF00892">
    <property type="entry name" value="EamA"/>
    <property type="match status" value="1"/>
</dbReference>
<evidence type="ECO:0000256" key="6">
    <source>
        <dbReference type="SAM" id="Phobius"/>
    </source>
</evidence>
<evidence type="ECO:0000256" key="2">
    <source>
        <dbReference type="ARBA" id="ARBA00022475"/>
    </source>
</evidence>
<dbReference type="AlphaFoldDB" id="A0A382D2W9"/>
<keyword evidence="2" id="KW-1003">Cell membrane</keyword>
<dbReference type="EMBL" id="UINC01037050">
    <property type="protein sequence ID" value="SVB31947.1"/>
    <property type="molecule type" value="Genomic_DNA"/>
</dbReference>
<protein>
    <recommendedName>
        <fullName evidence="7">EamA domain-containing protein</fullName>
    </recommendedName>
</protein>
<dbReference type="InterPro" id="IPR037185">
    <property type="entry name" value="EmrE-like"/>
</dbReference>
<comment type="subcellular location">
    <subcellularLocation>
        <location evidence="1">Cell membrane</location>
        <topology evidence="1">Multi-pass membrane protein</topology>
    </subcellularLocation>
</comment>
<dbReference type="InterPro" id="IPR000620">
    <property type="entry name" value="EamA_dom"/>
</dbReference>
<organism evidence="8">
    <name type="scientific">marine metagenome</name>
    <dbReference type="NCBI Taxonomy" id="408172"/>
    <lineage>
        <taxon>unclassified sequences</taxon>
        <taxon>metagenomes</taxon>
        <taxon>ecological metagenomes</taxon>
    </lineage>
</organism>
<feature type="transmembrane region" description="Helical" evidence="6">
    <location>
        <begin position="129"/>
        <end position="146"/>
    </location>
</feature>
<feature type="transmembrane region" description="Helical" evidence="6">
    <location>
        <begin position="71"/>
        <end position="91"/>
    </location>
</feature>
<feature type="transmembrane region" description="Helical" evidence="6">
    <location>
        <begin position="187"/>
        <end position="206"/>
    </location>
</feature>
<evidence type="ECO:0000259" key="7">
    <source>
        <dbReference type="Pfam" id="PF00892"/>
    </source>
</evidence>
<reference evidence="8" key="1">
    <citation type="submission" date="2018-05" db="EMBL/GenBank/DDBJ databases">
        <authorList>
            <person name="Lanie J.A."/>
            <person name="Ng W.-L."/>
            <person name="Kazmierczak K.M."/>
            <person name="Andrzejewski T.M."/>
            <person name="Davidsen T.M."/>
            <person name="Wayne K.J."/>
            <person name="Tettelin H."/>
            <person name="Glass J.I."/>
            <person name="Rusch D."/>
            <person name="Podicherti R."/>
            <person name="Tsui H.-C.T."/>
            <person name="Winkler M.E."/>
        </authorList>
    </citation>
    <scope>NUCLEOTIDE SEQUENCE</scope>
</reference>
<sequence length="212" mass="22630">MNRDKLGSNLLLLTTSIIWGAGFVAQEMGSDHLGPNAFNGVRYSIGAVCLAVILLAWDRGKSMNGFRSRDWVKASLSAGLFLFLGSLLQQAGIGDESTGPGKAGFITGLYVVLVPLMGLGLGHRTNLQTWAGVVLATVGLWLLSFNPGNEQWAIGHGDLLVFFGAFCWAAHVLVIDRFTNRVSSLHLALGQVVVCAVASWVVAAFAEPMEWA</sequence>
<keyword evidence="5 6" id="KW-0472">Membrane</keyword>
<feature type="transmembrane region" description="Helical" evidence="6">
    <location>
        <begin position="103"/>
        <end position="122"/>
    </location>
</feature>
<dbReference type="SUPFAM" id="SSF103481">
    <property type="entry name" value="Multidrug resistance efflux transporter EmrE"/>
    <property type="match status" value="1"/>
</dbReference>
<dbReference type="PANTHER" id="PTHR42920">
    <property type="entry name" value="OS03G0707200 PROTEIN-RELATED"/>
    <property type="match status" value="1"/>
</dbReference>
<feature type="transmembrane region" description="Helical" evidence="6">
    <location>
        <begin position="41"/>
        <end position="59"/>
    </location>
</feature>
<proteinExistence type="predicted"/>
<keyword evidence="4 6" id="KW-1133">Transmembrane helix</keyword>
<feature type="domain" description="EamA" evidence="7">
    <location>
        <begin position="9"/>
        <end position="144"/>
    </location>
</feature>
<evidence type="ECO:0000256" key="4">
    <source>
        <dbReference type="ARBA" id="ARBA00022989"/>
    </source>
</evidence>
<accession>A0A382D2W9</accession>